<protein>
    <submittedName>
        <fullName evidence="2">Uncharacterized protein</fullName>
    </submittedName>
</protein>
<dbReference type="RefSeq" id="WP_166946818.1">
    <property type="nucleotide sequence ID" value="NZ_JAARLZ010000002.1"/>
</dbReference>
<comment type="caution">
    <text evidence="2">The sequence shown here is derived from an EMBL/GenBank/DDBJ whole genome shotgun (WGS) entry which is preliminary data.</text>
</comment>
<keyword evidence="3" id="KW-1185">Reference proteome</keyword>
<organism evidence="2 3">
    <name type="scientific">Luteibacter anthropi</name>
    <dbReference type="NCBI Taxonomy" id="564369"/>
    <lineage>
        <taxon>Bacteria</taxon>
        <taxon>Pseudomonadati</taxon>
        <taxon>Pseudomonadota</taxon>
        <taxon>Gammaproteobacteria</taxon>
        <taxon>Lysobacterales</taxon>
        <taxon>Rhodanobacteraceae</taxon>
        <taxon>Luteibacter</taxon>
    </lineage>
</organism>
<evidence type="ECO:0000313" key="2">
    <source>
        <dbReference type="EMBL" id="NII05730.1"/>
    </source>
</evidence>
<name>A0A7X5U8A0_9GAMM</name>
<proteinExistence type="predicted"/>
<gene>
    <name evidence="2" type="ORF">HBF25_04905</name>
</gene>
<dbReference type="AlphaFoldDB" id="A0A7X5U8A0"/>
<feature type="region of interest" description="Disordered" evidence="1">
    <location>
        <begin position="37"/>
        <end position="67"/>
    </location>
</feature>
<dbReference type="EMBL" id="JAARLZ010000002">
    <property type="protein sequence ID" value="NII05730.1"/>
    <property type="molecule type" value="Genomic_DNA"/>
</dbReference>
<evidence type="ECO:0000313" key="3">
    <source>
        <dbReference type="Proteomes" id="UP000490980"/>
    </source>
</evidence>
<reference evidence="2 3" key="1">
    <citation type="submission" date="2020-03" db="EMBL/GenBank/DDBJ databases">
        <authorList>
            <person name="Lai Q."/>
        </authorList>
    </citation>
    <scope>NUCLEOTIDE SEQUENCE [LARGE SCALE GENOMIC DNA]</scope>
    <source>
        <strain evidence="2 3">CCUG 25036</strain>
    </source>
</reference>
<feature type="compositionally biased region" description="Basic and acidic residues" evidence="1">
    <location>
        <begin position="49"/>
        <end position="61"/>
    </location>
</feature>
<sequence>MRATGHANKLTSAATTDRANDSIGVAITGRAQGALLQKPVSVRGMPVSMRDKPGSARDRSDVISGRA</sequence>
<evidence type="ECO:0000256" key="1">
    <source>
        <dbReference type="SAM" id="MobiDB-lite"/>
    </source>
</evidence>
<feature type="region of interest" description="Disordered" evidence="1">
    <location>
        <begin position="1"/>
        <end position="21"/>
    </location>
</feature>
<accession>A0A7X5U8A0</accession>
<dbReference type="Proteomes" id="UP000490980">
    <property type="component" value="Unassembled WGS sequence"/>
</dbReference>